<dbReference type="CDD" id="cd11449">
    <property type="entry name" value="bHLH_AtAIB_like"/>
    <property type="match status" value="1"/>
</dbReference>
<name>A0A1S3XWN0_TOBAC</name>
<dbReference type="SMR" id="A0A1S3XWN0"/>
<dbReference type="GO" id="GO:0003700">
    <property type="term" value="F:DNA-binding transcription factor activity"/>
    <property type="evidence" value="ECO:0000318"/>
    <property type="project" value="GO_Central"/>
</dbReference>
<dbReference type="Pfam" id="PF14215">
    <property type="entry name" value="bHLH-MYC_N"/>
    <property type="match status" value="1"/>
</dbReference>
<dbReference type="InterPro" id="IPR036638">
    <property type="entry name" value="HLH_DNA-bd_sf"/>
</dbReference>
<feature type="compositionally biased region" description="Basic and acidic residues" evidence="6">
    <location>
        <begin position="399"/>
        <end position="422"/>
    </location>
</feature>
<evidence type="ECO:0000256" key="5">
    <source>
        <dbReference type="RuleBase" id="RU369104"/>
    </source>
</evidence>
<evidence type="ECO:0000256" key="1">
    <source>
        <dbReference type="ARBA" id="ARBA00004123"/>
    </source>
</evidence>
<feature type="domain" description="BHLH" evidence="7">
    <location>
        <begin position="439"/>
        <end position="488"/>
    </location>
</feature>
<keyword evidence="4 5" id="KW-0539">Nucleus</keyword>
<feature type="compositionally biased region" description="Low complexity" evidence="6">
    <location>
        <begin position="504"/>
        <end position="519"/>
    </location>
</feature>
<feature type="compositionally biased region" description="Basic and acidic residues" evidence="6">
    <location>
        <begin position="432"/>
        <end position="446"/>
    </location>
</feature>
<evidence type="ECO:0000259" key="7">
    <source>
        <dbReference type="PROSITE" id="PS50888"/>
    </source>
</evidence>
<dbReference type="GO" id="GO:0006355">
    <property type="term" value="P:regulation of DNA-templated transcription"/>
    <property type="evidence" value="ECO:0000318"/>
    <property type="project" value="GO_Central"/>
</dbReference>
<dbReference type="GO" id="GO:0000976">
    <property type="term" value="F:transcription cis-regulatory region binding"/>
    <property type="evidence" value="ECO:0000318"/>
    <property type="project" value="GO_Central"/>
</dbReference>
<sequence length="612" mass="67922">MKIEMGLGNMLWSDEDKAMVAAVLGTKAFDYLMSSSVSAECSLMAMGNDENLQNKLSDLVERPNGANFSWNYAIFWQISRSKSGELVLGWGDGCCREPREGEGSEITRILNLRLENEAQQRMRKRVLEKLHMLFGGTDEDNYAFGLDKVTDTEMFFLASMYFSFPRGEGGPGKCFGSGKYVWLSDVMKSSVDYCSRSFLMKSAGMQTIVLIPTDVGVVELGSVRAISESLELVQSIKSCFSSFLSLIRAKQAGSVTVVAEKKDGNNFPFSSSFISEQPPNGVPKIFGQNLNSGCTPFREKLVVRKAEDRPLEMYQNGNRAQFLNARNGLRAASWASFSNVKPVNSADPYRPQIPANNVRDFVNGAREEFRTNNFQHQKNASMQIDFTNSRPVISPAHTVESEHSDAEASCKEDHAGPVDDKRPRKRGRKPANGREEPLNHPLNHVEAERQRREKLNQRFYALRAVVPNISKMDKASLLGDAIAHITELQKKLRDMESESERLGSTSRDANASASDSPSSETQNRIPDINIEAANDEVVVRVRCALETHPASRVIEAFKEARVNVVESKLAAGNDAVYHTFVVESSGSEQLTKEKLMAAFSGESNALRPSPVR</sequence>
<dbReference type="AlphaFoldDB" id="A0A1S3XWN0"/>
<dbReference type="Pfam" id="PF22754">
    <property type="entry name" value="bHLH-TF_ACT-like_plant"/>
    <property type="match status" value="1"/>
</dbReference>
<evidence type="ECO:0000256" key="3">
    <source>
        <dbReference type="ARBA" id="ARBA00023163"/>
    </source>
</evidence>
<accession>A0A1S3XWN0</accession>
<feature type="region of interest" description="Disordered" evidence="6">
    <location>
        <begin position="494"/>
        <end position="527"/>
    </location>
</feature>
<dbReference type="InterPro" id="IPR011598">
    <property type="entry name" value="bHLH_dom"/>
</dbReference>
<dbReference type="GO" id="GO:0046983">
    <property type="term" value="F:protein dimerization activity"/>
    <property type="evidence" value="ECO:0007669"/>
    <property type="project" value="InterPro"/>
</dbReference>
<dbReference type="OrthoDB" id="677168at2759"/>
<reference evidence="8" key="1">
    <citation type="submission" date="2025-08" db="UniProtKB">
        <authorList>
            <consortium name="RefSeq"/>
        </authorList>
    </citation>
    <scope>IDENTIFICATION</scope>
</reference>
<evidence type="ECO:0000256" key="2">
    <source>
        <dbReference type="ARBA" id="ARBA00023015"/>
    </source>
</evidence>
<dbReference type="InterPro" id="IPR054502">
    <property type="entry name" value="bHLH-TF_ACT-like_plant"/>
</dbReference>
<dbReference type="Pfam" id="PF00010">
    <property type="entry name" value="HLH"/>
    <property type="match status" value="1"/>
</dbReference>
<evidence type="ECO:0000313" key="8">
    <source>
        <dbReference type="RefSeq" id="XP_016444112.1"/>
    </source>
</evidence>
<dbReference type="SUPFAM" id="SSF47459">
    <property type="entry name" value="HLH, helix-loop-helix DNA-binding domain"/>
    <property type="match status" value="1"/>
</dbReference>
<dbReference type="GO" id="GO:0005634">
    <property type="term" value="C:nucleus"/>
    <property type="evidence" value="ECO:0000318"/>
    <property type="project" value="GO_Central"/>
</dbReference>
<organism evidence="8">
    <name type="scientific">Nicotiana tabacum</name>
    <name type="common">Common tobacco</name>
    <dbReference type="NCBI Taxonomy" id="4097"/>
    <lineage>
        <taxon>Eukaryota</taxon>
        <taxon>Viridiplantae</taxon>
        <taxon>Streptophyta</taxon>
        <taxon>Embryophyta</taxon>
        <taxon>Tracheophyta</taxon>
        <taxon>Spermatophyta</taxon>
        <taxon>Magnoliopsida</taxon>
        <taxon>eudicotyledons</taxon>
        <taxon>Gunneridae</taxon>
        <taxon>Pentapetalae</taxon>
        <taxon>asterids</taxon>
        <taxon>lamiids</taxon>
        <taxon>Solanales</taxon>
        <taxon>Solanaceae</taxon>
        <taxon>Nicotianoideae</taxon>
        <taxon>Nicotianeae</taxon>
        <taxon>Nicotiana</taxon>
    </lineage>
</organism>
<evidence type="ECO:0000256" key="4">
    <source>
        <dbReference type="ARBA" id="ARBA00023242"/>
    </source>
</evidence>
<dbReference type="InterPro" id="IPR025610">
    <property type="entry name" value="MYC/MYB_N"/>
</dbReference>
<dbReference type="STRING" id="4097.A0A1S3XWN0"/>
<proteinExistence type="predicted"/>
<gene>
    <name evidence="8" type="primary">LOC107769417</name>
</gene>
<dbReference type="RefSeq" id="XP_016444112.1">
    <property type="nucleotide sequence ID" value="XM_016588626.1"/>
</dbReference>
<dbReference type="Gene3D" id="4.10.280.10">
    <property type="entry name" value="Helix-loop-helix DNA-binding domain"/>
    <property type="match status" value="1"/>
</dbReference>
<keyword evidence="2 5" id="KW-0805">Transcription regulation</keyword>
<dbReference type="PROSITE" id="PS50888">
    <property type="entry name" value="BHLH"/>
    <property type="match status" value="1"/>
</dbReference>
<feature type="region of interest" description="Disordered" evidence="6">
    <location>
        <begin position="397"/>
        <end position="446"/>
    </location>
</feature>
<dbReference type="PANTHER" id="PTHR11514:SF47">
    <property type="entry name" value="TRANSCRIPTION FACTOR BHLH13"/>
    <property type="match status" value="1"/>
</dbReference>
<dbReference type="PANTHER" id="PTHR11514">
    <property type="entry name" value="MYC"/>
    <property type="match status" value="1"/>
</dbReference>
<evidence type="ECO:0000256" key="6">
    <source>
        <dbReference type="SAM" id="MobiDB-lite"/>
    </source>
</evidence>
<dbReference type="InterPro" id="IPR045084">
    <property type="entry name" value="AIB/MYC-like"/>
</dbReference>
<dbReference type="SMART" id="SM00353">
    <property type="entry name" value="HLH"/>
    <property type="match status" value="1"/>
</dbReference>
<protein>
    <recommendedName>
        <fullName evidence="5">Transcription factor</fullName>
        <shortName evidence="5">bHLH transcription factor</shortName>
    </recommendedName>
    <alternativeName>
        <fullName evidence="5">Basic helix-loop-helix protein</fullName>
    </alternativeName>
</protein>
<keyword evidence="3 5" id="KW-0804">Transcription</keyword>
<comment type="subcellular location">
    <subcellularLocation>
        <location evidence="1 5">Nucleus</location>
    </subcellularLocation>
</comment>
<dbReference type="PaxDb" id="4097-A0A1S3XWN0"/>